<evidence type="ECO:0000313" key="6">
    <source>
        <dbReference type="Proteomes" id="UP001272987"/>
    </source>
</evidence>
<evidence type="ECO:0000256" key="3">
    <source>
        <dbReference type="SAM" id="SignalP"/>
    </source>
</evidence>
<keyword evidence="3" id="KW-0732">Signal</keyword>
<gene>
    <name evidence="4" type="ORF">PV399_22145</name>
    <name evidence="5" type="ORF">PV666_18365</name>
</gene>
<dbReference type="RefSeq" id="WP_063748056.1">
    <property type="nucleotide sequence ID" value="NZ_CP122369.1"/>
</dbReference>
<dbReference type="GeneID" id="69804814"/>
<proteinExistence type="predicted"/>
<protein>
    <submittedName>
        <fullName evidence="4">Uncharacterized protein</fullName>
    </submittedName>
</protein>
<keyword evidence="6" id="KW-1185">Reference proteome</keyword>
<feature type="compositionally biased region" description="Low complexity" evidence="1">
    <location>
        <begin position="428"/>
        <end position="441"/>
    </location>
</feature>
<evidence type="ECO:0000313" key="5">
    <source>
        <dbReference type="EMBL" id="MDX3019842.1"/>
    </source>
</evidence>
<feature type="chain" id="PRO_5042985188" evidence="3">
    <location>
        <begin position="31"/>
        <end position="493"/>
    </location>
</feature>
<keyword evidence="2" id="KW-0472">Membrane</keyword>
<feature type="region of interest" description="Disordered" evidence="1">
    <location>
        <begin position="165"/>
        <end position="249"/>
    </location>
</feature>
<dbReference type="Proteomes" id="UP001282288">
    <property type="component" value="Unassembled WGS sequence"/>
</dbReference>
<evidence type="ECO:0000256" key="2">
    <source>
        <dbReference type="SAM" id="Phobius"/>
    </source>
</evidence>
<dbReference type="AlphaFoldDB" id="A0AAP6EHG6"/>
<dbReference type="Proteomes" id="UP001272987">
    <property type="component" value="Unassembled WGS sequence"/>
</dbReference>
<dbReference type="EMBL" id="JARAWC010000015">
    <property type="protein sequence ID" value="MDX2962390.1"/>
    <property type="molecule type" value="Genomic_DNA"/>
</dbReference>
<feature type="compositionally biased region" description="Gly residues" evidence="1">
    <location>
        <begin position="417"/>
        <end position="427"/>
    </location>
</feature>
<keyword evidence="2" id="KW-1133">Transmembrane helix</keyword>
<reference evidence="4 6" key="1">
    <citation type="journal article" date="2023" name="Microb. Genom.">
        <title>Mesoterricola silvestris gen. nov., sp. nov., Mesoterricola sediminis sp. nov., Geothrix oryzae sp. nov., Geothrix edaphica sp. nov., Geothrix rubra sp. nov., and Geothrix limicola sp. nov., six novel members of Acidobacteriota isolated from soils.</title>
        <authorList>
            <person name="Weisberg A.J."/>
            <person name="Pearce E."/>
            <person name="Kramer C.G."/>
            <person name="Chang J.H."/>
            <person name="Clarke C.R."/>
        </authorList>
    </citation>
    <scope>NUCLEOTIDE SEQUENCE</scope>
    <source>
        <strain evidence="5 6">NB05-1H</strain>
        <strain evidence="4">NRRL_B-16521</strain>
    </source>
</reference>
<evidence type="ECO:0000313" key="4">
    <source>
        <dbReference type="EMBL" id="MDX2962390.1"/>
    </source>
</evidence>
<sequence length="493" mass="49039">MGPAGSVGRRWAVPLCVAGMMVAAAPGAVARAAEAPSYAYDTEARGVNAASATSDAVRLEAGGVYQSALVGRGKAYFKVELDARTTTYVSVTAVPGGDEELSFNDGVKVSLQDSNGLNCSSDTATFGSVVGARPVTAWAVREVRAGRSVCQDAGTYYVVVERAGEGARGSASPSGDGEGGSGDVFGTPSGSSGGSSSSSSSSSSPGSSSSGSGGSWGLEVAVVGEPPLAEGGATVAPKGWSSATPSPMEGDARRLPGGDGFATATDLGQGAWRDDILPGQTLFYAVPVEWGQQVYVAAELGSGGDGSGYVASALDVTLYNPVRAKVDDLRFGYDGEQKAGSLRPLAPVEYANRYSANEAVSGMRFAGGYFLAVHLSAQVGEKFGDSAYGVTLRVRVKGAVQAGPGYRGESVPGGLFGTGTGTGGASGGAPAHSGETDAAGVEEGAGGGGVAMVAVAAGGFGVGTLVLVVLGVWTVVGRRRAGQMRVRAQKPIA</sequence>
<dbReference type="EMBL" id="JARAWP010000010">
    <property type="protein sequence ID" value="MDX3019842.1"/>
    <property type="molecule type" value="Genomic_DNA"/>
</dbReference>
<organism evidence="4 7">
    <name type="scientific">Streptomyces acidiscabies</name>
    <dbReference type="NCBI Taxonomy" id="42234"/>
    <lineage>
        <taxon>Bacteria</taxon>
        <taxon>Bacillati</taxon>
        <taxon>Actinomycetota</taxon>
        <taxon>Actinomycetes</taxon>
        <taxon>Kitasatosporales</taxon>
        <taxon>Streptomycetaceae</taxon>
        <taxon>Streptomyces</taxon>
    </lineage>
</organism>
<feature type="compositionally biased region" description="Low complexity" evidence="1">
    <location>
        <begin position="188"/>
        <end position="210"/>
    </location>
</feature>
<evidence type="ECO:0000313" key="7">
    <source>
        <dbReference type="Proteomes" id="UP001282288"/>
    </source>
</evidence>
<keyword evidence="2" id="KW-0812">Transmembrane</keyword>
<feature type="signal peptide" evidence="3">
    <location>
        <begin position="1"/>
        <end position="30"/>
    </location>
</feature>
<comment type="caution">
    <text evidence="4">The sequence shown here is derived from an EMBL/GenBank/DDBJ whole genome shotgun (WGS) entry which is preliminary data.</text>
</comment>
<name>A0AAP6EHG6_9ACTN</name>
<accession>A0AAP6EHG6</accession>
<evidence type="ECO:0000256" key="1">
    <source>
        <dbReference type="SAM" id="MobiDB-lite"/>
    </source>
</evidence>
<feature type="transmembrane region" description="Helical" evidence="2">
    <location>
        <begin position="450"/>
        <end position="476"/>
    </location>
</feature>
<feature type="region of interest" description="Disordered" evidence="1">
    <location>
        <begin position="417"/>
        <end position="441"/>
    </location>
</feature>